<comment type="caution">
    <text evidence="1">The sequence shown here is derived from an EMBL/GenBank/DDBJ whole genome shotgun (WGS) entry which is preliminary data.</text>
</comment>
<dbReference type="OrthoDB" id="372421at2759"/>
<sequence>MFSSYRRTKKGSIVKVVRECYLRDDIHCGRESCGACKRFKLDVNEPFAPISGYLMDEARVSLNKLHPRAHYVVPDFDTVNNQIDVIADPAFGNDSYSPLGVSTYLIMNFFVKHSDKNELNRCRNPDESIGEYRENLCREACEWLQNHFKTT</sequence>
<dbReference type="Proteomes" id="UP000194236">
    <property type="component" value="Unassembled WGS sequence"/>
</dbReference>
<organism evidence="1 2">
    <name type="scientific">Euroglyphus maynei</name>
    <name type="common">Mayne's house dust mite</name>
    <dbReference type="NCBI Taxonomy" id="6958"/>
    <lineage>
        <taxon>Eukaryota</taxon>
        <taxon>Metazoa</taxon>
        <taxon>Ecdysozoa</taxon>
        <taxon>Arthropoda</taxon>
        <taxon>Chelicerata</taxon>
        <taxon>Arachnida</taxon>
        <taxon>Acari</taxon>
        <taxon>Acariformes</taxon>
        <taxon>Sarcoptiformes</taxon>
        <taxon>Astigmata</taxon>
        <taxon>Psoroptidia</taxon>
        <taxon>Analgoidea</taxon>
        <taxon>Pyroglyphidae</taxon>
        <taxon>Pyroglyphinae</taxon>
        <taxon>Euroglyphus</taxon>
    </lineage>
</organism>
<dbReference type="Gene3D" id="3.40.50.1010">
    <property type="entry name" value="5'-nuclease"/>
    <property type="match status" value="1"/>
</dbReference>
<accession>A0A1Y3BLT0</accession>
<reference evidence="1 2" key="1">
    <citation type="submission" date="2017-03" db="EMBL/GenBank/DDBJ databases">
        <title>Genome Survey of Euroglyphus maynei.</title>
        <authorList>
            <person name="Arlian L.G."/>
            <person name="Morgan M.S."/>
            <person name="Rider S.D."/>
        </authorList>
    </citation>
    <scope>NUCLEOTIDE SEQUENCE [LARGE SCALE GENOMIC DNA]</scope>
    <source>
        <strain evidence="1">Arlian Lab</strain>
        <tissue evidence="1">Whole body</tissue>
    </source>
</reference>
<protein>
    <submittedName>
        <fullName evidence="1">Uncharacterized protein</fullName>
    </submittedName>
</protein>
<dbReference type="AlphaFoldDB" id="A0A1Y3BLT0"/>
<feature type="non-terminal residue" evidence="1">
    <location>
        <position position="151"/>
    </location>
</feature>
<evidence type="ECO:0000313" key="2">
    <source>
        <dbReference type="Proteomes" id="UP000194236"/>
    </source>
</evidence>
<name>A0A1Y3BLT0_EURMA</name>
<proteinExistence type="predicted"/>
<dbReference type="EMBL" id="MUJZ01011019">
    <property type="protein sequence ID" value="OTF81939.1"/>
    <property type="molecule type" value="Genomic_DNA"/>
</dbReference>
<keyword evidence="2" id="KW-1185">Reference proteome</keyword>
<evidence type="ECO:0000313" key="1">
    <source>
        <dbReference type="EMBL" id="OTF81939.1"/>
    </source>
</evidence>
<gene>
    <name evidence="1" type="ORF">BLA29_001872</name>
</gene>